<feature type="transmembrane region" description="Helical" evidence="2">
    <location>
        <begin position="582"/>
        <end position="603"/>
    </location>
</feature>
<keyword evidence="2" id="KW-0472">Membrane</keyword>
<evidence type="ECO:0008006" key="5">
    <source>
        <dbReference type="Google" id="ProtNLM"/>
    </source>
</evidence>
<organism evidence="3 4">
    <name type="scientific">Sphagnum troendelagicum</name>
    <dbReference type="NCBI Taxonomy" id="128251"/>
    <lineage>
        <taxon>Eukaryota</taxon>
        <taxon>Viridiplantae</taxon>
        <taxon>Streptophyta</taxon>
        <taxon>Embryophyta</taxon>
        <taxon>Bryophyta</taxon>
        <taxon>Sphagnophytina</taxon>
        <taxon>Sphagnopsida</taxon>
        <taxon>Sphagnales</taxon>
        <taxon>Sphagnaceae</taxon>
        <taxon>Sphagnum</taxon>
    </lineage>
</organism>
<dbReference type="InterPro" id="IPR040283">
    <property type="entry name" value="DDB_G0292058-like"/>
</dbReference>
<evidence type="ECO:0000256" key="2">
    <source>
        <dbReference type="SAM" id="Phobius"/>
    </source>
</evidence>
<feature type="transmembrane region" description="Helical" evidence="2">
    <location>
        <begin position="352"/>
        <end position="373"/>
    </location>
</feature>
<protein>
    <recommendedName>
        <fullName evidence="5">Plasma membrane fusion protein PRM1</fullName>
    </recommendedName>
</protein>
<dbReference type="Proteomes" id="UP001497512">
    <property type="component" value="Chromosome 14"/>
</dbReference>
<dbReference type="PANTHER" id="PTHR31414">
    <property type="entry name" value="TRANSMEMBRANE PROTEIN DDB_G0292058"/>
    <property type="match status" value="1"/>
</dbReference>
<feature type="transmembrane region" description="Helical" evidence="2">
    <location>
        <begin position="231"/>
        <end position="255"/>
    </location>
</feature>
<evidence type="ECO:0000313" key="3">
    <source>
        <dbReference type="EMBL" id="CAK9203057.1"/>
    </source>
</evidence>
<gene>
    <name evidence="3" type="ORF">CSSPTR1EN2_LOCUS6696</name>
</gene>
<keyword evidence="2" id="KW-1133">Transmembrane helix</keyword>
<feature type="compositionally biased region" description="Low complexity" evidence="1">
    <location>
        <begin position="7"/>
        <end position="27"/>
    </location>
</feature>
<feature type="region of interest" description="Disordered" evidence="1">
    <location>
        <begin position="1"/>
        <end position="27"/>
    </location>
</feature>
<evidence type="ECO:0000256" key="1">
    <source>
        <dbReference type="SAM" id="MobiDB-lite"/>
    </source>
</evidence>
<evidence type="ECO:0000313" key="4">
    <source>
        <dbReference type="Proteomes" id="UP001497512"/>
    </source>
</evidence>
<feature type="transmembrane region" description="Helical" evidence="2">
    <location>
        <begin position="385"/>
        <end position="406"/>
    </location>
</feature>
<keyword evidence="4" id="KW-1185">Reference proteome</keyword>
<feature type="transmembrane region" description="Helical" evidence="2">
    <location>
        <begin position="185"/>
        <end position="211"/>
    </location>
</feature>
<accession>A0ABP0TRE0</accession>
<keyword evidence="2" id="KW-0812">Transmembrane</keyword>
<dbReference type="PANTHER" id="PTHR31414:SF18">
    <property type="entry name" value="TRANSMEMBRANE PROTEIN-RELATED"/>
    <property type="match status" value="1"/>
</dbReference>
<sequence>MRTSLVPSASSWIPAAPPGSSSAAAPPEMMIRPMNSARTLLILFLLTILAIDRTLCLPVQAAQSAIQEQRNQRCGRGWSTRYNSDQLLPSRTSSSSSSRVDEPALSNLLHPVLPAIRRSFQITEKDSRARRRRVLTVVQSSSSSEFRPLAPKSDRIDPLDHFRKYKDGYNLKSKHYWASVIFTGIYGYAIAAAWTILGLLLSLIACCKYCLRLRGSSNSRYKRPHDSSGMYWIPGLVISILSAIAIGCGVVLYIASKECKDKAYNVEDVILEAAQNATNSITTVSSKLASVQATLQPYSSPSFVTSVNSIETTLNKTAANVQSKVLVNKKTYKRIVQIMQEDSPPPPPPPQALWIVLLVIISTTLFLIICGLASTFLRWTRFFSFIIVVTWILTTMTWLTFGILFATHNVVSDTCLSLQEYLQNPVNTTLNTVLPCAALAAANATYRETRIDIDSVIRTQNKTFMAYAQGITSLTGLCDPIGPAPDYSYTGICPNNTLPLGDLQEVIAPLVCNETSSTGCGSGQVITKKQNDSFTDLSNAGQTILDTFPLLDGLTNCSFVTNTVSIIVTQQCKPVNTAINHLWIAFVVMSSLLVFLIAFWDIANRLNAEQHYLVTIIPQDTIPYNSGPYSVIVK</sequence>
<dbReference type="EMBL" id="OZ019906">
    <property type="protein sequence ID" value="CAK9203057.1"/>
    <property type="molecule type" value="Genomic_DNA"/>
</dbReference>
<reference evidence="3" key="1">
    <citation type="submission" date="2024-02" db="EMBL/GenBank/DDBJ databases">
        <authorList>
            <consortium name="ELIXIR-Norway"/>
            <consortium name="Elixir Norway"/>
        </authorList>
    </citation>
    <scope>NUCLEOTIDE SEQUENCE</scope>
</reference>
<name>A0ABP0TRE0_9BRYO</name>
<proteinExistence type="predicted"/>